<dbReference type="Proteomes" id="UP000002487">
    <property type="component" value="Chromosome"/>
</dbReference>
<dbReference type="InParanoid" id="Q8TQD2"/>
<keyword evidence="2" id="KW-1185">Reference proteome</keyword>
<dbReference type="KEGG" id="mac:MA_1612"/>
<sequence length="81" mass="9290">MNSYLDLGNLIKITEKISAPPPACLAALLKTKNSRINEREIKTENYTGLIYQVLVSVYELKQQLYLIRFLFLFTNSSSSFI</sequence>
<accession>Q8TQD2</accession>
<dbReference type="EMBL" id="AE010299">
    <property type="protein sequence ID" value="AAM05025.1"/>
    <property type="molecule type" value="Genomic_DNA"/>
</dbReference>
<reference evidence="1 2" key="1">
    <citation type="journal article" date="2002" name="Genome Res.">
        <title>The genome of Methanosarcina acetivorans reveals extensive metabolic and physiological diversity.</title>
        <authorList>
            <person name="Galagan J.E."/>
            <person name="Nusbaum C."/>
            <person name="Roy A."/>
            <person name="Endrizzi M.G."/>
            <person name="Macdonald P."/>
            <person name="FitzHugh W."/>
            <person name="Calvo S."/>
            <person name="Engels R."/>
            <person name="Smirnov S."/>
            <person name="Atnoor D."/>
            <person name="Brown A."/>
            <person name="Allen N."/>
            <person name="Naylor J."/>
            <person name="Stange-Thomann N."/>
            <person name="DeArellano K."/>
            <person name="Johnson R."/>
            <person name="Linton L."/>
            <person name="McEwan P."/>
            <person name="McKernan K."/>
            <person name="Talamas J."/>
            <person name="Tirrell A."/>
            <person name="Ye W."/>
            <person name="Zimmer A."/>
            <person name="Barber R.D."/>
            <person name="Cann I."/>
            <person name="Graham D.E."/>
            <person name="Grahame D.A."/>
            <person name="Guss A."/>
            <person name="Hedderich R."/>
            <person name="Ingram-Smith C."/>
            <person name="Kuettner C.H."/>
            <person name="Krzycki J.A."/>
            <person name="Leigh J.A."/>
            <person name="Li W."/>
            <person name="Liu J."/>
            <person name="Mukhopadhyay B."/>
            <person name="Reeve J.N."/>
            <person name="Smith K."/>
            <person name="Springer T.A."/>
            <person name="Umayam L.A."/>
            <person name="White O."/>
            <person name="White R.H."/>
            <person name="de Macario E.C."/>
            <person name="Ferry J.G."/>
            <person name="Jarrell K.F."/>
            <person name="Jing H."/>
            <person name="Macario A.J.L."/>
            <person name="Paulsen I."/>
            <person name="Pritchett M."/>
            <person name="Sowers K.R."/>
            <person name="Swanson R.V."/>
            <person name="Zinder S.H."/>
            <person name="Lander E."/>
            <person name="Metcalf W.W."/>
            <person name="Birren B."/>
        </authorList>
    </citation>
    <scope>NUCLEOTIDE SEQUENCE [LARGE SCALE GENOMIC DNA]</scope>
    <source>
        <strain evidence="2">ATCC 35395 / DSM 2834 / JCM 12185 / C2A</strain>
    </source>
</reference>
<evidence type="ECO:0000313" key="1">
    <source>
        <dbReference type="EMBL" id="AAM05025.1"/>
    </source>
</evidence>
<organism evidence="1 2">
    <name type="scientific">Methanosarcina acetivorans (strain ATCC 35395 / DSM 2834 / JCM 12185 / C2A)</name>
    <dbReference type="NCBI Taxonomy" id="188937"/>
    <lineage>
        <taxon>Archaea</taxon>
        <taxon>Methanobacteriati</taxon>
        <taxon>Methanobacteriota</taxon>
        <taxon>Stenosarchaea group</taxon>
        <taxon>Methanomicrobia</taxon>
        <taxon>Methanosarcinales</taxon>
        <taxon>Methanosarcinaceae</taxon>
        <taxon>Methanosarcina</taxon>
    </lineage>
</organism>
<evidence type="ECO:0000313" key="2">
    <source>
        <dbReference type="Proteomes" id="UP000002487"/>
    </source>
</evidence>
<proteinExistence type="predicted"/>
<name>Q8TQD2_METAC</name>
<gene>
    <name evidence="1" type="ordered locus">MA_1612</name>
</gene>
<dbReference type="HOGENOM" id="CLU_2565697_0_0_2"/>
<protein>
    <submittedName>
        <fullName evidence="1">Uncharacterized protein</fullName>
    </submittedName>
</protein>
<dbReference type="AlphaFoldDB" id="Q8TQD2"/>
<dbReference type="EnsemblBacteria" id="AAM05025">
    <property type="protein sequence ID" value="AAM05025"/>
    <property type="gene ID" value="MA_1612"/>
</dbReference>